<keyword evidence="1" id="KW-0812">Transmembrane</keyword>
<accession>A0A835N385</accession>
<protein>
    <submittedName>
        <fullName evidence="2">Uncharacterized protein</fullName>
    </submittedName>
</protein>
<evidence type="ECO:0000313" key="3">
    <source>
        <dbReference type="Proteomes" id="UP000657918"/>
    </source>
</evidence>
<dbReference type="OrthoDB" id="1740027at2759"/>
<dbReference type="EMBL" id="JADGMS010000003">
    <property type="protein sequence ID" value="KAF9685296.1"/>
    <property type="molecule type" value="Genomic_DNA"/>
</dbReference>
<name>A0A835N385_9ROSI</name>
<proteinExistence type="predicted"/>
<sequence length="84" mass="9485">MNSGKKIGLLFVGIAAILQIGVVGFKLRPSNAPNWSVLCLTLNVEGTWLERTRLAVDNNKDKTQEYQTFYMLGELSWLATRKKQ</sequence>
<gene>
    <name evidence="2" type="ORF">SADUNF_Sadunf03G0039800</name>
</gene>
<feature type="transmembrane region" description="Helical" evidence="1">
    <location>
        <begin position="7"/>
        <end position="25"/>
    </location>
</feature>
<evidence type="ECO:0000256" key="1">
    <source>
        <dbReference type="SAM" id="Phobius"/>
    </source>
</evidence>
<dbReference type="Proteomes" id="UP000657918">
    <property type="component" value="Unassembled WGS sequence"/>
</dbReference>
<evidence type="ECO:0000313" key="2">
    <source>
        <dbReference type="EMBL" id="KAF9685296.1"/>
    </source>
</evidence>
<comment type="caution">
    <text evidence="2">The sequence shown here is derived from an EMBL/GenBank/DDBJ whole genome shotgun (WGS) entry which is preliminary data.</text>
</comment>
<organism evidence="2 3">
    <name type="scientific">Salix dunnii</name>
    <dbReference type="NCBI Taxonomy" id="1413687"/>
    <lineage>
        <taxon>Eukaryota</taxon>
        <taxon>Viridiplantae</taxon>
        <taxon>Streptophyta</taxon>
        <taxon>Embryophyta</taxon>
        <taxon>Tracheophyta</taxon>
        <taxon>Spermatophyta</taxon>
        <taxon>Magnoliopsida</taxon>
        <taxon>eudicotyledons</taxon>
        <taxon>Gunneridae</taxon>
        <taxon>Pentapetalae</taxon>
        <taxon>rosids</taxon>
        <taxon>fabids</taxon>
        <taxon>Malpighiales</taxon>
        <taxon>Salicaceae</taxon>
        <taxon>Saliceae</taxon>
        <taxon>Salix</taxon>
    </lineage>
</organism>
<reference evidence="2 3" key="1">
    <citation type="submission" date="2020-10" db="EMBL/GenBank/DDBJ databases">
        <title>Plant Genome Project.</title>
        <authorList>
            <person name="Zhang R.-G."/>
        </authorList>
    </citation>
    <scope>NUCLEOTIDE SEQUENCE [LARGE SCALE GENOMIC DNA]</scope>
    <source>
        <strain evidence="2">FAFU-HL-1</strain>
        <tissue evidence="2">Leaf</tissue>
    </source>
</reference>
<keyword evidence="3" id="KW-1185">Reference proteome</keyword>
<keyword evidence="1" id="KW-0472">Membrane</keyword>
<keyword evidence="1" id="KW-1133">Transmembrane helix</keyword>
<dbReference type="AlphaFoldDB" id="A0A835N385"/>